<feature type="compositionally biased region" description="Low complexity" evidence="1">
    <location>
        <begin position="68"/>
        <end position="84"/>
    </location>
</feature>
<feature type="non-terminal residue" evidence="2">
    <location>
        <position position="167"/>
    </location>
</feature>
<keyword evidence="3" id="KW-1185">Reference proteome</keyword>
<evidence type="ECO:0000313" key="3">
    <source>
        <dbReference type="Proteomes" id="UP000823405"/>
    </source>
</evidence>
<accession>A0A9P6QU38</accession>
<dbReference type="EMBL" id="JAAAIN010002569">
    <property type="protein sequence ID" value="KAG0291952.1"/>
    <property type="molecule type" value="Genomic_DNA"/>
</dbReference>
<proteinExistence type="predicted"/>
<comment type="caution">
    <text evidence="2">The sequence shown here is derived from an EMBL/GenBank/DDBJ whole genome shotgun (WGS) entry which is preliminary data.</text>
</comment>
<evidence type="ECO:0000313" key="2">
    <source>
        <dbReference type="EMBL" id="KAG0291952.1"/>
    </source>
</evidence>
<sequence>MATTSEMQLREQIMARISPRATMMSRAPPALPEVSVWGESVAHQIRRVQSAHMAELNRQWEDQRQQRRQAQVQEQQSLQQHQRQISYPPSQRPVSMSRYVPVAMERTSHVVMQRSIPSRAATTEAQQRHDEEMHRRTMARGSNSLYLNYEGGVLRPEEQWRRGQDDM</sequence>
<feature type="region of interest" description="Disordered" evidence="1">
    <location>
        <begin position="118"/>
        <end position="144"/>
    </location>
</feature>
<feature type="compositionally biased region" description="Polar residues" evidence="1">
    <location>
        <begin position="85"/>
        <end position="94"/>
    </location>
</feature>
<name>A0A9P6QU38_9FUNG</name>
<dbReference type="AlphaFoldDB" id="A0A9P6QU38"/>
<gene>
    <name evidence="2" type="ORF">BGZ97_005739</name>
</gene>
<evidence type="ECO:0000256" key="1">
    <source>
        <dbReference type="SAM" id="MobiDB-lite"/>
    </source>
</evidence>
<feature type="compositionally biased region" description="Basic and acidic residues" evidence="1">
    <location>
        <begin position="126"/>
        <end position="135"/>
    </location>
</feature>
<feature type="region of interest" description="Disordered" evidence="1">
    <location>
        <begin position="61"/>
        <end position="95"/>
    </location>
</feature>
<reference evidence="2" key="1">
    <citation type="journal article" date="2020" name="Fungal Divers.">
        <title>Resolving the Mortierellaceae phylogeny through synthesis of multi-gene phylogenetics and phylogenomics.</title>
        <authorList>
            <person name="Vandepol N."/>
            <person name="Liber J."/>
            <person name="Desiro A."/>
            <person name="Na H."/>
            <person name="Kennedy M."/>
            <person name="Barry K."/>
            <person name="Grigoriev I.V."/>
            <person name="Miller A.N."/>
            <person name="O'Donnell K."/>
            <person name="Stajich J.E."/>
            <person name="Bonito G."/>
        </authorList>
    </citation>
    <scope>NUCLEOTIDE SEQUENCE</scope>
    <source>
        <strain evidence="2">NVP60</strain>
    </source>
</reference>
<organism evidence="2 3">
    <name type="scientific">Linnemannia gamsii</name>
    <dbReference type="NCBI Taxonomy" id="64522"/>
    <lineage>
        <taxon>Eukaryota</taxon>
        <taxon>Fungi</taxon>
        <taxon>Fungi incertae sedis</taxon>
        <taxon>Mucoromycota</taxon>
        <taxon>Mortierellomycotina</taxon>
        <taxon>Mortierellomycetes</taxon>
        <taxon>Mortierellales</taxon>
        <taxon>Mortierellaceae</taxon>
        <taxon>Linnemannia</taxon>
    </lineage>
</organism>
<dbReference type="Proteomes" id="UP000823405">
    <property type="component" value="Unassembled WGS sequence"/>
</dbReference>
<protein>
    <submittedName>
        <fullName evidence="2">Uncharacterized protein</fullName>
    </submittedName>
</protein>
<dbReference type="OrthoDB" id="2413114at2759"/>